<dbReference type="WBParaSite" id="PSU_v2.g16916.t1">
    <property type="protein sequence ID" value="PSU_v2.g16916.t1"/>
    <property type="gene ID" value="PSU_v2.g16916"/>
</dbReference>
<dbReference type="GO" id="GO:0015267">
    <property type="term" value="F:channel activity"/>
    <property type="evidence" value="ECO:0007669"/>
    <property type="project" value="TreeGrafter"/>
</dbReference>
<evidence type="ECO:0000256" key="7">
    <source>
        <dbReference type="RuleBase" id="RU363053"/>
    </source>
</evidence>
<dbReference type="InterPro" id="IPR007248">
    <property type="entry name" value="Mpv17_PMP22"/>
</dbReference>
<feature type="transmembrane region" description="Helical" evidence="7">
    <location>
        <begin position="116"/>
        <end position="134"/>
    </location>
</feature>
<comment type="subcellular location">
    <subcellularLocation>
        <location evidence="1">Membrane</location>
        <topology evidence="1">Multi-pass membrane protein</topology>
    </subcellularLocation>
</comment>
<dbReference type="Proteomes" id="UP000887577">
    <property type="component" value="Unplaced"/>
</dbReference>
<evidence type="ECO:0000256" key="6">
    <source>
        <dbReference type="ARBA" id="ARBA00049743"/>
    </source>
</evidence>
<reference evidence="9" key="1">
    <citation type="submission" date="2022-11" db="UniProtKB">
        <authorList>
            <consortium name="WormBaseParasite"/>
        </authorList>
    </citation>
    <scope>IDENTIFICATION</scope>
</reference>
<dbReference type="GO" id="GO:1901858">
    <property type="term" value="P:regulation of mitochondrial DNA metabolic process"/>
    <property type="evidence" value="ECO:0007669"/>
    <property type="project" value="TreeGrafter"/>
</dbReference>
<evidence type="ECO:0000256" key="2">
    <source>
        <dbReference type="ARBA" id="ARBA00006824"/>
    </source>
</evidence>
<evidence type="ECO:0000256" key="1">
    <source>
        <dbReference type="ARBA" id="ARBA00004141"/>
    </source>
</evidence>
<proteinExistence type="inferred from homology"/>
<evidence type="ECO:0000256" key="5">
    <source>
        <dbReference type="ARBA" id="ARBA00023136"/>
    </source>
</evidence>
<feature type="transmembrane region" description="Helical" evidence="7">
    <location>
        <begin position="75"/>
        <end position="96"/>
    </location>
</feature>
<comment type="similarity">
    <text evidence="2 7">Belongs to the peroxisomal membrane protein PXMP2/4 family.</text>
</comment>
<evidence type="ECO:0000256" key="3">
    <source>
        <dbReference type="ARBA" id="ARBA00022692"/>
    </source>
</evidence>
<protein>
    <recommendedName>
        <fullName evidence="6">Mitochondrial inner membrane protein Mpv17</fullName>
    </recommendedName>
</protein>
<keyword evidence="3 7" id="KW-0812">Transmembrane</keyword>
<evidence type="ECO:0000313" key="9">
    <source>
        <dbReference type="WBParaSite" id="PSU_v2.g16916.t1"/>
    </source>
</evidence>
<dbReference type="AlphaFoldDB" id="A0A914YBW3"/>
<accession>A0A914YBW3</accession>
<keyword evidence="4 7" id="KW-1133">Transmembrane helix</keyword>
<evidence type="ECO:0000256" key="4">
    <source>
        <dbReference type="ARBA" id="ARBA00022989"/>
    </source>
</evidence>
<evidence type="ECO:0000313" key="8">
    <source>
        <dbReference type="Proteomes" id="UP000887577"/>
    </source>
</evidence>
<keyword evidence="5 7" id="KW-0472">Membrane</keyword>
<dbReference type="Pfam" id="PF04117">
    <property type="entry name" value="Mpv17_PMP22"/>
    <property type="match status" value="1"/>
</dbReference>
<sequence length="169" mass="19832">MEKIVTIIFAGVIGATGDVICQTFIEKRDLKNYDGWRTARFFGLTCFYISPILNRWFHVLERIKGNARYLPLKKVAIDQICFAPFFSASVIYNLRLLEGFGIKESWNKLVTDYLEIYKHSILFWPFVQLINFYCMPLNFRVIFVQLAALIWNTFLSFKTQTKLPIPPLE</sequence>
<feature type="transmembrane region" description="Helical" evidence="7">
    <location>
        <begin position="37"/>
        <end position="54"/>
    </location>
</feature>
<dbReference type="PANTHER" id="PTHR11266:SF17">
    <property type="entry name" value="PROTEIN MPV17"/>
    <property type="match status" value="1"/>
</dbReference>
<organism evidence="8 9">
    <name type="scientific">Panagrolaimus superbus</name>
    <dbReference type="NCBI Taxonomy" id="310955"/>
    <lineage>
        <taxon>Eukaryota</taxon>
        <taxon>Metazoa</taxon>
        <taxon>Ecdysozoa</taxon>
        <taxon>Nematoda</taxon>
        <taxon>Chromadorea</taxon>
        <taxon>Rhabditida</taxon>
        <taxon>Tylenchina</taxon>
        <taxon>Panagrolaimomorpha</taxon>
        <taxon>Panagrolaimoidea</taxon>
        <taxon>Panagrolaimidae</taxon>
        <taxon>Panagrolaimus</taxon>
    </lineage>
</organism>
<dbReference type="PANTHER" id="PTHR11266">
    <property type="entry name" value="PEROXISOMAL MEMBRANE PROTEIN 2, PXMP2 MPV17"/>
    <property type="match status" value="1"/>
</dbReference>
<keyword evidence="8" id="KW-1185">Reference proteome</keyword>
<dbReference type="GO" id="GO:0005739">
    <property type="term" value="C:mitochondrion"/>
    <property type="evidence" value="ECO:0007669"/>
    <property type="project" value="TreeGrafter"/>
</dbReference>
<dbReference type="GO" id="GO:0016020">
    <property type="term" value="C:membrane"/>
    <property type="evidence" value="ECO:0007669"/>
    <property type="project" value="UniProtKB-SubCell"/>
</dbReference>
<name>A0A914YBW3_9BILA</name>